<name>A0A1X7GH55_9SPHN</name>
<organism evidence="2 3">
    <name type="scientific">Allosphingosinicella indica</name>
    <dbReference type="NCBI Taxonomy" id="941907"/>
    <lineage>
        <taxon>Bacteria</taxon>
        <taxon>Pseudomonadati</taxon>
        <taxon>Pseudomonadota</taxon>
        <taxon>Alphaproteobacteria</taxon>
        <taxon>Sphingomonadales</taxon>
        <taxon>Sphingomonadaceae</taxon>
        <taxon>Allosphingosinicella</taxon>
    </lineage>
</organism>
<dbReference type="EMBL" id="LT840185">
    <property type="protein sequence ID" value="SMF69666.1"/>
    <property type="molecule type" value="Genomic_DNA"/>
</dbReference>
<dbReference type="Proteomes" id="UP000192934">
    <property type="component" value="Chromosome I"/>
</dbReference>
<dbReference type="Pfam" id="PF19883">
    <property type="entry name" value="DUF6356"/>
    <property type="match status" value="1"/>
</dbReference>
<evidence type="ECO:0000313" key="2">
    <source>
        <dbReference type="EMBL" id="SMF69666.1"/>
    </source>
</evidence>
<dbReference type="RefSeq" id="WP_085218429.1">
    <property type="nucleotide sequence ID" value="NZ_LT840185.1"/>
</dbReference>
<dbReference type="AlphaFoldDB" id="A0A1X7GH55"/>
<evidence type="ECO:0008006" key="4">
    <source>
        <dbReference type="Google" id="ProtNLM"/>
    </source>
</evidence>
<dbReference type="InterPro" id="IPR045936">
    <property type="entry name" value="DUF6356"/>
</dbReference>
<reference evidence="3" key="1">
    <citation type="submission" date="2017-04" db="EMBL/GenBank/DDBJ databases">
        <authorList>
            <person name="Varghese N."/>
            <person name="Submissions S."/>
        </authorList>
    </citation>
    <scope>NUCLEOTIDE SEQUENCE [LARGE SCALE GENOMIC DNA]</scope>
    <source>
        <strain evidence="3">Dd16</strain>
    </source>
</reference>
<keyword evidence="1" id="KW-0812">Transmembrane</keyword>
<keyword evidence="1" id="KW-1133">Transmembrane helix</keyword>
<feature type="transmembrane region" description="Helical" evidence="1">
    <location>
        <begin position="27"/>
        <end position="49"/>
    </location>
</feature>
<evidence type="ECO:0000256" key="1">
    <source>
        <dbReference type="SAM" id="Phobius"/>
    </source>
</evidence>
<dbReference type="STRING" id="941907.SAMN06295910_1758"/>
<protein>
    <recommendedName>
        <fullName evidence="4">Capsule biosynthesis protein</fullName>
    </recommendedName>
</protein>
<accession>A0A1X7GH55</accession>
<dbReference type="OrthoDB" id="7652114at2"/>
<evidence type="ECO:0000313" key="3">
    <source>
        <dbReference type="Proteomes" id="UP000192934"/>
    </source>
</evidence>
<keyword evidence="1" id="KW-0472">Membrane</keyword>
<proteinExistence type="predicted"/>
<gene>
    <name evidence="2" type="ORF">SAMN06295910_1758</name>
</gene>
<sequence length="78" mass="8558">MSGNPFTSHPHDVGESYGQHCTHAGRVGFQLIGAGIACVIHAVLPFVFVNTASDLIRKLNRGIEKRVDAPNWERHPII</sequence>
<keyword evidence="3" id="KW-1185">Reference proteome</keyword>